<protein>
    <submittedName>
        <fullName evidence="1">DNA alkylation repair enzyme domain protein</fullName>
    </submittedName>
</protein>
<comment type="caution">
    <text evidence="1">The sequence shown here is derived from an EMBL/GenBank/DDBJ whole genome shotgun (WGS) entry which is preliminary data.</text>
</comment>
<proteinExistence type="predicted"/>
<dbReference type="EMBL" id="AFUU01000003">
    <property type="protein sequence ID" value="EGV01557.1"/>
    <property type="molecule type" value="Genomic_DNA"/>
</dbReference>
<dbReference type="Pfam" id="PF08713">
    <property type="entry name" value="DNA_alkylation"/>
    <property type="match status" value="1"/>
</dbReference>
<dbReference type="Gene3D" id="1.20.1660.10">
    <property type="entry name" value="Hypothetical protein (EF3068)"/>
    <property type="match status" value="1"/>
</dbReference>
<evidence type="ECO:0000313" key="2">
    <source>
        <dbReference type="Proteomes" id="UP000005621"/>
    </source>
</evidence>
<sequence length="80" mass="9086">MSLADLLGELEVAKDPEKAGPMEAYMRHQFPFLGIAGPERNALYKKYFPEAKKQRLLIGILWTLAGKRNLENTNIWAPTI</sequence>
<evidence type="ECO:0000313" key="1">
    <source>
        <dbReference type="EMBL" id="EGV01557.1"/>
    </source>
</evidence>
<accession>F9Q301</accession>
<dbReference type="SUPFAM" id="SSF48371">
    <property type="entry name" value="ARM repeat"/>
    <property type="match status" value="1"/>
</dbReference>
<dbReference type="InterPro" id="IPR014825">
    <property type="entry name" value="DNA_alkylation"/>
</dbReference>
<organism evidence="1 2">
    <name type="scientific">Streptococcus oralis SK313</name>
    <dbReference type="NCBI Taxonomy" id="1035190"/>
    <lineage>
        <taxon>Bacteria</taxon>
        <taxon>Bacillati</taxon>
        <taxon>Bacillota</taxon>
        <taxon>Bacilli</taxon>
        <taxon>Lactobacillales</taxon>
        <taxon>Streptococcaceae</taxon>
        <taxon>Streptococcus</taxon>
    </lineage>
</organism>
<dbReference type="PATRIC" id="fig|1035190.4.peg.966"/>
<reference evidence="1 2" key="1">
    <citation type="submission" date="2011-07" db="EMBL/GenBank/DDBJ databases">
        <authorList>
            <person name="Harkins D.M."/>
            <person name="Madupu R."/>
            <person name="Durkin A.S."/>
            <person name="Torralba M."/>
            <person name="Methe B."/>
            <person name="Sutton G.G."/>
            <person name="Nelson K.E."/>
        </authorList>
    </citation>
    <scope>NUCLEOTIDE SEQUENCE [LARGE SCALE GENOMIC DNA]</scope>
    <source>
        <strain evidence="1 2">SK313</strain>
    </source>
</reference>
<gene>
    <name evidence="1" type="ORF">HMPREF9950_1438</name>
</gene>
<dbReference type="AlphaFoldDB" id="F9Q301"/>
<dbReference type="InterPro" id="IPR016024">
    <property type="entry name" value="ARM-type_fold"/>
</dbReference>
<name>F9Q301_STROR</name>
<dbReference type="Proteomes" id="UP000005621">
    <property type="component" value="Unassembled WGS sequence"/>
</dbReference>